<protein>
    <submittedName>
        <fullName evidence="1">Uncharacterized protein</fullName>
    </submittedName>
</protein>
<dbReference type="Proteomes" id="UP000277537">
    <property type="component" value="Unassembled WGS sequence"/>
</dbReference>
<name>A0A3R9G1L1_ACIJO</name>
<evidence type="ECO:0000313" key="2">
    <source>
        <dbReference type="Proteomes" id="UP000277537"/>
    </source>
</evidence>
<dbReference type="AlphaFoldDB" id="A0A3R9G1L1"/>
<reference evidence="1 2" key="1">
    <citation type="submission" date="2018-10" db="EMBL/GenBank/DDBJ databases">
        <title>Transmission dynamics of multidrug resistant bacteria on intensive care unit surfaces.</title>
        <authorList>
            <person name="D'Souza A.W."/>
            <person name="Potter R.F."/>
            <person name="Wallace M."/>
            <person name="Shupe A."/>
            <person name="Patel S."/>
            <person name="Sun S."/>
            <person name="Gul D."/>
            <person name="Kwon J.H."/>
            <person name="Andleeb S."/>
            <person name="Burnham C.-A.D."/>
            <person name="Dantas G."/>
        </authorList>
    </citation>
    <scope>NUCLEOTIDE SEQUENCE [LARGE SCALE GENOMIC DNA]</scope>
    <source>
        <strain evidence="1 2">AJ_385</strain>
    </source>
</reference>
<comment type="caution">
    <text evidence="1">The sequence shown here is derived from an EMBL/GenBank/DDBJ whole genome shotgun (WGS) entry which is preliminary data.</text>
</comment>
<proteinExistence type="predicted"/>
<sequence length="76" mass="8703">MESQNSPHKAGFIFVHHIRACSMCTIKARRFFLNQGLTNAEIQDFFDNGMPIARFEELFGHDAMAQQVIMRAKEDG</sequence>
<organism evidence="1 2">
    <name type="scientific">Acinetobacter johnsonii</name>
    <dbReference type="NCBI Taxonomy" id="40214"/>
    <lineage>
        <taxon>Bacteria</taxon>
        <taxon>Pseudomonadati</taxon>
        <taxon>Pseudomonadota</taxon>
        <taxon>Gammaproteobacteria</taxon>
        <taxon>Moraxellales</taxon>
        <taxon>Moraxellaceae</taxon>
        <taxon>Acinetobacter</taxon>
    </lineage>
</organism>
<accession>A0A3R9G1L1</accession>
<evidence type="ECO:0000313" key="1">
    <source>
        <dbReference type="EMBL" id="RSE21272.1"/>
    </source>
</evidence>
<dbReference type="RefSeq" id="WP_125274651.1">
    <property type="nucleotide sequence ID" value="NZ_JBEACB010000010.1"/>
</dbReference>
<dbReference type="EMBL" id="RHXE01000040">
    <property type="protein sequence ID" value="RSE21272.1"/>
    <property type="molecule type" value="Genomic_DNA"/>
</dbReference>
<gene>
    <name evidence="1" type="ORF">EGT73_14170</name>
</gene>